<feature type="transmembrane region" description="Helical" evidence="5">
    <location>
        <begin position="351"/>
        <end position="371"/>
    </location>
</feature>
<evidence type="ECO:0000256" key="5">
    <source>
        <dbReference type="SAM" id="Phobius"/>
    </source>
</evidence>
<dbReference type="Pfam" id="PF07690">
    <property type="entry name" value="MFS_1"/>
    <property type="match status" value="1"/>
</dbReference>
<name>A0A915J7K1_ROMCU</name>
<evidence type="ECO:0000256" key="1">
    <source>
        <dbReference type="ARBA" id="ARBA00004141"/>
    </source>
</evidence>
<dbReference type="PANTHER" id="PTHR23507:SF11">
    <property type="entry name" value="SOLUTE CARRIER FAMILY RELATED"/>
    <property type="match status" value="1"/>
</dbReference>
<dbReference type="InterPro" id="IPR011701">
    <property type="entry name" value="MFS"/>
</dbReference>
<feature type="transmembrane region" description="Helical" evidence="5">
    <location>
        <begin position="468"/>
        <end position="496"/>
    </location>
</feature>
<evidence type="ECO:0000256" key="3">
    <source>
        <dbReference type="ARBA" id="ARBA00022989"/>
    </source>
</evidence>
<protein>
    <submittedName>
        <fullName evidence="7">Uncharacterized protein</fullName>
    </submittedName>
</protein>
<dbReference type="GO" id="GO:0022857">
    <property type="term" value="F:transmembrane transporter activity"/>
    <property type="evidence" value="ECO:0007669"/>
    <property type="project" value="InterPro"/>
</dbReference>
<dbReference type="Gene3D" id="1.20.1250.20">
    <property type="entry name" value="MFS general substrate transporter like domains"/>
    <property type="match status" value="1"/>
</dbReference>
<dbReference type="GO" id="GO:0016020">
    <property type="term" value="C:membrane"/>
    <property type="evidence" value="ECO:0007669"/>
    <property type="project" value="UniProtKB-SubCell"/>
</dbReference>
<feature type="transmembrane region" description="Helical" evidence="5">
    <location>
        <begin position="407"/>
        <end position="428"/>
    </location>
</feature>
<evidence type="ECO:0000256" key="2">
    <source>
        <dbReference type="ARBA" id="ARBA00022692"/>
    </source>
</evidence>
<feature type="transmembrane region" description="Helical" evidence="5">
    <location>
        <begin position="308"/>
        <end position="331"/>
    </location>
</feature>
<dbReference type="OMA" id="WDNYYEY"/>
<feature type="transmembrane region" description="Helical" evidence="5">
    <location>
        <begin position="440"/>
        <end position="462"/>
    </location>
</feature>
<dbReference type="InterPro" id="IPR036259">
    <property type="entry name" value="MFS_trans_sf"/>
</dbReference>
<evidence type="ECO:0000256" key="4">
    <source>
        <dbReference type="ARBA" id="ARBA00023136"/>
    </source>
</evidence>
<evidence type="ECO:0000313" key="6">
    <source>
        <dbReference type="Proteomes" id="UP000887565"/>
    </source>
</evidence>
<feature type="transmembrane region" description="Helical" evidence="5">
    <location>
        <begin position="179"/>
        <end position="203"/>
    </location>
</feature>
<accession>A0A915J7K1</accession>
<organism evidence="6 7">
    <name type="scientific">Romanomermis culicivorax</name>
    <name type="common">Nematode worm</name>
    <dbReference type="NCBI Taxonomy" id="13658"/>
    <lineage>
        <taxon>Eukaryota</taxon>
        <taxon>Metazoa</taxon>
        <taxon>Ecdysozoa</taxon>
        <taxon>Nematoda</taxon>
        <taxon>Enoplea</taxon>
        <taxon>Dorylaimia</taxon>
        <taxon>Mermithida</taxon>
        <taxon>Mermithoidea</taxon>
        <taxon>Mermithidae</taxon>
        <taxon>Romanomermis</taxon>
    </lineage>
</organism>
<feature type="transmembrane region" description="Helical" evidence="5">
    <location>
        <begin position="115"/>
        <end position="133"/>
    </location>
</feature>
<dbReference type="Proteomes" id="UP000887565">
    <property type="component" value="Unplaced"/>
</dbReference>
<reference evidence="7" key="1">
    <citation type="submission" date="2022-11" db="UniProtKB">
        <authorList>
            <consortium name="WormBaseParasite"/>
        </authorList>
    </citation>
    <scope>IDENTIFICATION</scope>
</reference>
<proteinExistence type="predicted"/>
<sequence>MDLFMRMFLRSCSLFKQITVEPIAVLLFLSTQLFFVTLQAGTYQVICYQLYRGDNGQNFTVDCKSTSLPISIQNDIQRQMAKWTVIMALSHFVTGMFSSCFLGALGDVYGRKPNILMGLAGILISCAATPVVFEYKFVSLWLLAFMNVVGGCFGFIGLIIMSCYAYLCDRILDKKNISVRMTMFTALTQVAGVLGSLVSGVLLGKISPSRMFIIIECLLTAAFFYSLLFLESLTPVKMRQKVLVEQHRTSISTPLPELRKDDPTTIDTTTHHAAKPPTVGQFLRQQVRGLVKNILITYTKERPNHDRAFLVVTSFILFFHMMADLGLLNSVMGNYVFRHPFNWTDGSQLGYWKAIKGFLTFTGNVGGILVFKKVLKMRDTTVMLISVASTMLELIVIAFSYESWMLYVAIVVGCFSNLVMPVVGSFISQIVHYDEVGKSFTMHGIASSLAFMSSATLFSFVYKATLEFMPGFVFLFGACIMFLCLLIILWMHVIVLKKEVLPAKNNK</sequence>
<comment type="subcellular location">
    <subcellularLocation>
        <location evidence="1">Membrane</location>
        <topology evidence="1">Multi-pass membrane protein</topology>
    </subcellularLocation>
</comment>
<feature type="transmembrane region" description="Helical" evidence="5">
    <location>
        <begin position="139"/>
        <end position="167"/>
    </location>
</feature>
<feature type="transmembrane region" description="Helical" evidence="5">
    <location>
        <begin position="383"/>
        <end position="401"/>
    </location>
</feature>
<evidence type="ECO:0000313" key="7">
    <source>
        <dbReference type="WBParaSite" id="nRc.2.0.1.t22437-RA"/>
    </source>
</evidence>
<dbReference type="SUPFAM" id="SSF103473">
    <property type="entry name" value="MFS general substrate transporter"/>
    <property type="match status" value="1"/>
</dbReference>
<dbReference type="WBParaSite" id="nRc.2.0.1.t22437-RA">
    <property type="protein sequence ID" value="nRc.2.0.1.t22437-RA"/>
    <property type="gene ID" value="nRc.2.0.1.g22437"/>
</dbReference>
<dbReference type="AlphaFoldDB" id="A0A915J7K1"/>
<keyword evidence="6" id="KW-1185">Reference proteome</keyword>
<feature type="transmembrane region" description="Helical" evidence="5">
    <location>
        <begin position="83"/>
        <end position="103"/>
    </location>
</feature>
<keyword evidence="2 5" id="KW-0812">Transmembrane</keyword>
<keyword evidence="4 5" id="KW-0472">Membrane</keyword>
<dbReference type="PANTHER" id="PTHR23507">
    <property type="entry name" value="ZGC:174356"/>
    <property type="match status" value="1"/>
</dbReference>
<keyword evidence="3 5" id="KW-1133">Transmembrane helix</keyword>
<feature type="transmembrane region" description="Helical" evidence="5">
    <location>
        <begin position="209"/>
        <end position="230"/>
    </location>
</feature>